<dbReference type="HOGENOM" id="CLU_1331703_0_0_1"/>
<dbReference type="AlphaFoldDB" id="A0A074WQB4"/>
<protein>
    <submittedName>
        <fullName evidence="1">Uncharacterized protein</fullName>
    </submittedName>
</protein>
<dbReference type="GeneID" id="25413256"/>
<dbReference type="OrthoDB" id="3937864at2759"/>
<evidence type="ECO:0000313" key="1">
    <source>
        <dbReference type="EMBL" id="KEQ75360.1"/>
    </source>
</evidence>
<accession>A0A074WQB4</accession>
<organism evidence="1 2">
    <name type="scientific">Aureobasidium namibiae CBS 147.97</name>
    <dbReference type="NCBI Taxonomy" id="1043004"/>
    <lineage>
        <taxon>Eukaryota</taxon>
        <taxon>Fungi</taxon>
        <taxon>Dikarya</taxon>
        <taxon>Ascomycota</taxon>
        <taxon>Pezizomycotina</taxon>
        <taxon>Dothideomycetes</taxon>
        <taxon>Dothideomycetidae</taxon>
        <taxon>Dothideales</taxon>
        <taxon>Saccotheciaceae</taxon>
        <taxon>Aureobasidium</taxon>
    </lineage>
</organism>
<keyword evidence="2" id="KW-1185">Reference proteome</keyword>
<name>A0A074WQB4_9PEZI</name>
<dbReference type="RefSeq" id="XP_013429669.1">
    <property type="nucleotide sequence ID" value="XM_013574215.1"/>
</dbReference>
<sequence>MAEEPYDSSIVSGRSPGTVCYVAALDPTRRTPSPEPFIETDHDPAFSLLLEEFESLKETFQKRSLAYGHLKYELRRVVAYFKHGFPNGNGVAELLLAVVDITNIPQHIVDEVSANRARMDRRQKEFFGSHVKRVKIIFERLGLLLEDNKSLLDKLRVLHYPIEETKHITRRDKLVQAHNNLDFLINDLCDEISIMLSSRLVAKFSK</sequence>
<dbReference type="EMBL" id="KL584705">
    <property type="protein sequence ID" value="KEQ75360.1"/>
    <property type="molecule type" value="Genomic_DNA"/>
</dbReference>
<reference evidence="1 2" key="1">
    <citation type="journal article" date="2014" name="BMC Genomics">
        <title>Genome sequencing of four Aureobasidium pullulans varieties: biotechnological potential, stress tolerance, and description of new species.</title>
        <authorList>
            <person name="Gostin Ar C."/>
            <person name="Ohm R.A."/>
            <person name="Kogej T."/>
            <person name="Sonjak S."/>
            <person name="Turk M."/>
            <person name="Zajc J."/>
            <person name="Zalar P."/>
            <person name="Grube M."/>
            <person name="Sun H."/>
            <person name="Han J."/>
            <person name="Sharma A."/>
            <person name="Chiniquy J."/>
            <person name="Ngan C.Y."/>
            <person name="Lipzen A."/>
            <person name="Barry K."/>
            <person name="Grigoriev I.V."/>
            <person name="Gunde-Cimerman N."/>
        </authorList>
    </citation>
    <scope>NUCLEOTIDE SEQUENCE [LARGE SCALE GENOMIC DNA]</scope>
    <source>
        <strain evidence="1 2">CBS 147.97</strain>
    </source>
</reference>
<dbReference type="Proteomes" id="UP000027730">
    <property type="component" value="Unassembled WGS sequence"/>
</dbReference>
<evidence type="ECO:0000313" key="2">
    <source>
        <dbReference type="Proteomes" id="UP000027730"/>
    </source>
</evidence>
<proteinExistence type="predicted"/>
<gene>
    <name evidence="1" type="ORF">M436DRAFT_61772</name>
</gene>